<keyword evidence="5" id="KW-0472">Membrane</keyword>
<dbReference type="CDD" id="cd00082">
    <property type="entry name" value="HisKA"/>
    <property type="match status" value="1"/>
</dbReference>
<evidence type="ECO:0000256" key="5">
    <source>
        <dbReference type="SAM" id="Phobius"/>
    </source>
</evidence>
<dbReference type="SUPFAM" id="SSF47384">
    <property type="entry name" value="Homodimeric domain of signal transducing histidine kinase"/>
    <property type="match status" value="1"/>
</dbReference>
<accession>A0A5D9CAH5</accession>
<dbReference type="Pfam" id="PF02518">
    <property type="entry name" value="HATPase_c"/>
    <property type="match status" value="1"/>
</dbReference>
<feature type="transmembrane region" description="Helical" evidence="5">
    <location>
        <begin position="25"/>
        <end position="43"/>
    </location>
</feature>
<comment type="caution">
    <text evidence="9">The sequence shown here is derived from an EMBL/GenBank/DDBJ whole genome shotgun (WGS) entry which is preliminary data.</text>
</comment>
<dbReference type="SMART" id="SM00388">
    <property type="entry name" value="HisKA"/>
    <property type="match status" value="1"/>
</dbReference>
<keyword evidence="10" id="KW-1185">Reference proteome</keyword>
<dbReference type="SMART" id="SM00387">
    <property type="entry name" value="HATPase_c"/>
    <property type="match status" value="1"/>
</dbReference>
<dbReference type="SUPFAM" id="SSF52172">
    <property type="entry name" value="CheY-like"/>
    <property type="match status" value="1"/>
</dbReference>
<proteinExistence type="predicted"/>
<name>A0A5D9CAH5_9SPHN</name>
<dbReference type="EMBL" id="VTOU01000002">
    <property type="protein sequence ID" value="TZG28162.1"/>
    <property type="molecule type" value="Genomic_DNA"/>
</dbReference>
<dbReference type="GO" id="GO:0000155">
    <property type="term" value="F:phosphorelay sensor kinase activity"/>
    <property type="evidence" value="ECO:0007669"/>
    <property type="project" value="InterPro"/>
</dbReference>
<dbReference type="SUPFAM" id="SSF55874">
    <property type="entry name" value="ATPase domain of HSP90 chaperone/DNA topoisomerase II/histidine kinase"/>
    <property type="match status" value="1"/>
</dbReference>
<dbReference type="SMART" id="SM00448">
    <property type="entry name" value="REC"/>
    <property type="match status" value="1"/>
</dbReference>
<keyword evidence="5" id="KW-1133">Transmembrane helix</keyword>
<dbReference type="Gene3D" id="1.10.287.130">
    <property type="match status" value="1"/>
</dbReference>
<dbReference type="InterPro" id="IPR004358">
    <property type="entry name" value="Sig_transdc_His_kin-like_C"/>
</dbReference>
<feature type="domain" description="Response regulatory" evidence="7">
    <location>
        <begin position="660"/>
        <end position="774"/>
    </location>
</feature>
<dbReference type="Proteomes" id="UP000322077">
    <property type="component" value="Unassembled WGS sequence"/>
</dbReference>
<organism evidence="9 10">
    <name type="scientific">Sphingomonas montanisoli</name>
    <dbReference type="NCBI Taxonomy" id="2606412"/>
    <lineage>
        <taxon>Bacteria</taxon>
        <taxon>Pseudomonadati</taxon>
        <taxon>Pseudomonadota</taxon>
        <taxon>Alphaproteobacteria</taxon>
        <taxon>Sphingomonadales</taxon>
        <taxon>Sphingomonadaceae</taxon>
        <taxon>Sphingomonas</taxon>
    </lineage>
</organism>
<dbReference type="AlphaFoldDB" id="A0A5D9CAH5"/>
<evidence type="ECO:0000256" key="1">
    <source>
        <dbReference type="ARBA" id="ARBA00000085"/>
    </source>
</evidence>
<dbReference type="InterPro" id="IPR001789">
    <property type="entry name" value="Sig_transdc_resp-reg_receiver"/>
</dbReference>
<feature type="domain" description="PAS" evidence="8">
    <location>
        <begin position="278"/>
        <end position="347"/>
    </location>
</feature>
<feature type="modified residue" description="4-aspartylphosphate" evidence="4">
    <location>
        <position position="710"/>
    </location>
</feature>
<dbReference type="Pfam" id="PF00512">
    <property type="entry name" value="HisKA"/>
    <property type="match status" value="1"/>
</dbReference>
<dbReference type="InterPro" id="IPR003661">
    <property type="entry name" value="HisK_dim/P_dom"/>
</dbReference>
<dbReference type="InterPro" id="IPR003594">
    <property type="entry name" value="HATPase_dom"/>
</dbReference>
<dbReference type="InterPro" id="IPR036890">
    <property type="entry name" value="HATPase_C_sf"/>
</dbReference>
<evidence type="ECO:0000256" key="3">
    <source>
        <dbReference type="ARBA" id="ARBA00022553"/>
    </source>
</evidence>
<dbReference type="EC" id="2.7.13.3" evidence="2"/>
<keyword evidence="3 4" id="KW-0597">Phosphoprotein</keyword>
<dbReference type="PANTHER" id="PTHR43065:SF42">
    <property type="entry name" value="TWO-COMPONENT SENSOR PPRA"/>
    <property type="match status" value="1"/>
</dbReference>
<evidence type="ECO:0000259" key="8">
    <source>
        <dbReference type="PROSITE" id="PS50112"/>
    </source>
</evidence>
<evidence type="ECO:0000259" key="6">
    <source>
        <dbReference type="PROSITE" id="PS50109"/>
    </source>
</evidence>
<comment type="catalytic activity">
    <reaction evidence="1">
        <text>ATP + protein L-histidine = ADP + protein N-phospho-L-histidine.</text>
        <dbReference type="EC" id="2.7.13.3"/>
    </reaction>
</comment>
<protein>
    <recommendedName>
        <fullName evidence="2">histidine kinase</fullName>
        <ecNumber evidence="2">2.7.13.3</ecNumber>
    </recommendedName>
</protein>
<dbReference type="Gene3D" id="3.30.565.10">
    <property type="entry name" value="Histidine kinase-like ATPase, C-terminal domain"/>
    <property type="match status" value="1"/>
</dbReference>
<evidence type="ECO:0000256" key="4">
    <source>
        <dbReference type="PROSITE-ProRule" id="PRU00169"/>
    </source>
</evidence>
<dbReference type="PROSITE" id="PS50109">
    <property type="entry name" value="HIS_KIN"/>
    <property type="match status" value="1"/>
</dbReference>
<dbReference type="Gene3D" id="3.40.50.2300">
    <property type="match status" value="1"/>
</dbReference>
<dbReference type="InterPro" id="IPR000014">
    <property type="entry name" value="PAS"/>
</dbReference>
<feature type="domain" description="Histidine kinase" evidence="6">
    <location>
        <begin position="412"/>
        <end position="635"/>
    </location>
</feature>
<dbReference type="InterPro" id="IPR005467">
    <property type="entry name" value="His_kinase_dom"/>
</dbReference>
<dbReference type="InterPro" id="IPR011006">
    <property type="entry name" value="CheY-like_superfamily"/>
</dbReference>
<sequence length="782" mass="84233">MFMLLSAGTVVAVWGTVTDARSASVFLIAFIAAILGMLIYALLRYRQPVATARVSGPDMNLIVGVIEDSDCAVAITRPDGSLACVNRRFQNWFGGLPTPPALPLPEESRRRLDEARMIARRDGIANLPGLVTDRGTVDVVLRAAGEDGAHIVWRFRQLRRIDGVSEIAGWISGENGRRFGGAGIMVALVDREGRGIAANRAFRKRALGDLEASPGWLFTDLLRIEGDAIRLAGEPRDMPPIHLSQVAFDGSDGEAATMFLMFDLPVHAGGIAQQIAPAAPNVQGLLNMLPLGLALADRDGRLLFMNDSFRRAAGIAPDGHVIYPSDLVVEDDKASVSDAVRRFASGRGSFGDLSVRLKEKGEENVALTIAATKGLGDAAVLLSLKDNSEESRLKRQVAQAMKMQAVGQLAGGVAHDFNNILTAIIGHCDLMSMRHMPGDSDYDDIQQIKQNSNRAAALTRQLLAFSRQQTLRPQILQLPDVISEISSLLRRLLGERVALDVSHGRNLQTVRADPGQLEQVIVNLAVNARDAMPDGGTLTIQTYGLSAADTRKLGIEIMPITEYVALRMSDTGTGIPPEIITKIFEPFFTTKEVGRGTGLGLSTVYGIVKQTGGFIFAESEVGKGTSFVIYLPVHEAEKGSIPAQRAAAKEPSTELWGTGTILLVEDEAMVRAVAERALSRQGYTVLTATNGEEGLEVLESGQEVDLVISDVVMPVMDGPAMVRAARAARADLPVIFMSGYAEEQLRKSIDIDNIGFLPKPFSVQQICEAARDTLAEDRAADK</sequence>
<dbReference type="InterPro" id="IPR035965">
    <property type="entry name" value="PAS-like_dom_sf"/>
</dbReference>
<dbReference type="PRINTS" id="PR00344">
    <property type="entry name" value="BCTRLSENSOR"/>
</dbReference>
<keyword evidence="5" id="KW-0812">Transmembrane</keyword>
<evidence type="ECO:0000256" key="2">
    <source>
        <dbReference type="ARBA" id="ARBA00012438"/>
    </source>
</evidence>
<gene>
    <name evidence="9" type="ORF">FYJ91_10945</name>
</gene>
<dbReference type="Pfam" id="PF13188">
    <property type="entry name" value="PAS_8"/>
    <property type="match status" value="1"/>
</dbReference>
<dbReference type="SUPFAM" id="SSF55785">
    <property type="entry name" value="PYP-like sensor domain (PAS domain)"/>
    <property type="match status" value="1"/>
</dbReference>
<dbReference type="PANTHER" id="PTHR43065">
    <property type="entry name" value="SENSOR HISTIDINE KINASE"/>
    <property type="match status" value="1"/>
</dbReference>
<dbReference type="InterPro" id="IPR036097">
    <property type="entry name" value="HisK_dim/P_sf"/>
</dbReference>
<dbReference type="PROSITE" id="PS50112">
    <property type="entry name" value="PAS"/>
    <property type="match status" value="1"/>
</dbReference>
<dbReference type="PROSITE" id="PS50110">
    <property type="entry name" value="RESPONSE_REGULATORY"/>
    <property type="match status" value="1"/>
</dbReference>
<dbReference type="Pfam" id="PF00072">
    <property type="entry name" value="Response_reg"/>
    <property type="match status" value="1"/>
</dbReference>
<evidence type="ECO:0000313" key="10">
    <source>
        <dbReference type="Proteomes" id="UP000322077"/>
    </source>
</evidence>
<evidence type="ECO:0000313" key="9">
    <source>
        <dbReference type="EMBL" id="TZG28162.1"/>
    </source>
</evidence>
<dbReference type="FunFam" id="1.10.287.130:FF:000037">
    <property type="entry name" value="Hybrid sensor histidine kinase/response regulator"/>
    <property type="match status" value="1"/>
</dbReference>
<evidence type="ECO:0000259" key="7">
    <source>
        <dbReference type="PROSITE" id="PS50110"/>
    </source>
</evidence>
<reference evidence="9 10" key="1">
    <citation type="submission" date="2019-08" db="EMBL/GenBank/DDBJ databases">
        <authorList>
            <person name="Wang G."/>
            <person name="Xu Z."/>
        </authorList>
    </citation>
    <scope>NUCLEOTIDE SEQUENCE [LARGE SCALE GENOMIC DNA]</scope>
    <source>
        <strain evidence="9 10">ZX</strain>
    </source>
</reference>